<gene>
    <name evidence="2" type="ORF">WJT86_05660</name>
</gene>
<name>A0ABV0BHW1_9HYPH</name>
<dbReference type="EMBL" id="JBBYXI010000002">
    <property type="protein sequence ID" value="MEN3930549.1"/>
    <property type="molecule type" value="Genomic_DNA"/>
</dbReference>
<dbReference type="RefSeq" id="WP_346336554.1">
    <property type="nucleotide sequence ID" value="NZ_JBBYXI010000002.1"/>
</dbReference>
<comment type="caution">
    <text evidence="2">The sequence shown here is derived from an EMBL/GenBank/DDBJ whole genome shotgun (WGS) entry which is preliminary data.</text>
</comment>
<evidence type="ECO:0000313" key="2">
    <source>
        <dbReference type="EMBL" id="MEN3930549.1"/>
    </source>
</evidence>
<dbReference type="InterPro" id="IPR007844">
    <property type="entry name" value="AsmA"/>
</dbReference>
<dbReference type="PANTHER" id="PTHR30441">
    <property type="entry name" value="DUF748 DOMAIN-CONTAINING PROTEIN"/>
    <property type="match status" value="1"/>
</dbReference>
<protein>
    <submittedName>
        <fullName evidence="2">AsmA-like C-terminal region-containing protein</fullName>
    </submittedName>
</protein>
<sequence>MSRRLILILVLCFAVIAAVAAFPWGLTSKGPEHLLEQQLRKIYGIDFTVKGETTLAILPMPRIKIEHAEITGLNNRLSIKGATLRGNISLLSLLRDQLELSDLSISNAQTVIDLRETDESFWIRLGAWLQLRSVNAPIPAVKVIGNNLRILRSSHPDIILSTIDGEAYWQGSSSPLRLSGQAEWNGEIITLQRSSFVPGNLLTGKSSPYTLEMATSDSALSLAGDIRLDRQWNVSLSGKSTFTTKSMRRFAAWSDFPIPASPLIESFAIDGAFTTDKNLLSWPTVKILLGDNKLEGSLSFRFGSKAHSVSGTLASDNLDVTAYVEAAQALYAQQPTDISFKQLNRSDLDVRLSASAVRIRKLELSDMALGLIIKPDRLEVSLGRASLDNGSVKGRFLLTGSSDIRELKLQTTVNDLNLAKVNKGLGVDPIISGALSGSLSLEGQGHTLNETLQMSHGKATFFINNGVLEKLDIPATVKLAEQPTKELPAPVSGTTPFKLASFGLHFDTGIGTLSDGTIQMSDARAIITGSVSLADRMVALNALIASALNAPAHDVSITAHGPWEKPAMALRPHEKEKEQPTE</sequence>
<feature type="domain" description="AsmA" evidence="1">
    <location>
        <begin position="340"/>
        <end position="512"/>
    </location>
</feature>
<evidence type="ECO:0000259" key="1">
    <source>
        <dbReference type="Pfam" id="PF05170"/>
    </source>
</evidence>
<dbReference type="Proteomes" id="UP001418637">
    <property type="component" value="Unassembled WGS sequence"/>
</dbReference>
<dbReference type="Pfam" id="PF05170">
    <property type="entry name" value="AsmA"/>
    <property type="match status" value="1"/>
</dbReference>
<accession>A0ABV0BHW1</accession>
<dbReference type="InterPro" id="IPR052894">
    <property type="entry name" value="AsmA-related"/>
</dbReference>
<reference evidence="2 3" key="1">
    <citation type="submission" date="2024-04" db="EMBL/GenBank/DDBJ databases">
        <title>A novel species isolated from cricket.</title>
        <authorList>
            <person name="Wang H.-C."/>
        </authorList>
    </citation>
    <scope>NUCLEOTIDE SEQUENCE [LARGE SCALE GENOMIC DNA]</scope>
    <source>
        <strain evidence="2 3">WL0021</strain>
    </source>
</reference>
<organism evidence="2 3">
    <name type="scientific">Hohaiivirga grylli</name>
    <dbReference type="NCBI Taxonomy" id="3133970"/>
    <lineage>
        <taxon>Bacteria</taxon>
        <taxon>Pseudomonadati</taxon>
        <taxon>Pseudomonadota</taxon>
        <taxon>Alphaproteobacteria</taxon>
        <taxon>Hyphomicrobiales</taxon>
        <taxon>Methylobacteriaceae</taxon>
        <taxon>Hohaiivirga</taxon>
    </lineage>
</organism>
<proteinExistence type="predicted"/>
<dbReference type="PANTHER" id="PTHR30441:SF4">
    <property type="entry name" value="PROTEIN ASMA"/>
    <property type="match status" value="1"/>
</dbReference>
<evidence type="ECO:0000313" key="3">
    <source>
        <dbReference type="Proteomes" id="UP001418637"/>
    </source>
</evidence>
<keyword evidence="3" id="KW-1185">Reference proteome</keyword>